<feature type="signal peptide" evidence="2">
    <location>
        <begin position="1"/>
        <end position="21"/>
    </location>
</feature>
<proteinExistence type="predicted"/>
<sequence length="536" mass="59465">MKKLLLMAVSLLGMTGCLSEAKSTNTPMPQAAEQKEMTPQPAAPETQNNQEERCEVTFNGQVYKAHIISGAKAGIEGLSIKLTRGDETLEFVGESVTGLERPVTINQLSGPNGEKNVIYSAPSGGTDSNIDAAVLKLNSAKDAIKLDKDVFSALDDASFYEMAPKVKDKKLRDWITNQHMGFHTAIFDSFELDQGDRGKVRFRVGHRPTLLYGSAKVHFDFQTRKFQLDEISDAVFQDSGDWCNNVVERTDRWYGKVLALKTKYGTSTLLEGGDVHKLVACGESLDKPLTSGKYYLIEAIAAYDKSGKNNILDTLLDYKIKTDVKDKYGNSAYAVALLRGIEDKKILDRLRQGLRPSEILKAQRTVTLLLNGSDLSLEQMDRIIHDGDNSVPVNSNISVYTSGLMYKEKEGTWTGTALGNAIVANDIPKTKWLLDNGADPNMFMGEYEFKVSPLRYALSLQKDDLSLAEQLLKHGANGDEVFPTMPGQVSLNAYFRDNPEITALLSKYGFNKWYLEDPENNLELTTKDDIVKLKTP</sequence>
<evidence type="ECO:0000256" key="2">
    <source>
        <dbReference type="SAM" id="SignalP"/>
    </source>
</evidence>
<reference evidence="3 4" key="1">
    <citation type="submission" date="2014-06" db="EMBL/GenBank/DDBJ databases">
        <title>Draft genome sequence of Paenibacillus sp. MSt1.</title>
        <authorList>
            <person name="Aw Y.K."/>
            <person name="Ong K.S."/>
            <person name="Gan H.M."/>
            <person name="Lee S.M."/>
        </authorList>
    </citation>
    <scope>NUCLEOTIDE SEQUENCE [LARGE SCALE GENOMIC DNA]</scope>
    <source>
        <strain evidence="3 4">MSt1</strain>
    </source>
</reference>
<dbReference type="OrthoDB" id="407974at2"/>
<evidence type="ECO:0000313" key="4">
    <source>
        <dbReference type="Proteomes" id="UP000028123"/>
    </source>
</evidence>
<name>A0A081P753_9BACL</name>
<dbReference type="RefSeq" id="WP_036679226.1">
    <property type="nucleotide sequence ID" value="NZ_JNVM01000006.1"/>
</dbReference>
<feature type="chain" id="PRO_5001761460" evidence="2">
    <location>
        <begin position="22"/>
        <end position="536"/>
    </location>
</feature>
<gene>
    <name evidence="3" type="ORF">ET33_32275</name>
</gene>
<dbReference type="EMBL" id="JNVM01000006">
    <property type="protein sequence ID" value="KEQ26526.1"/>
    <property type="molecule type" value="Genomic_DNA"/>
</dbReference>
<dbReference type="Gene3D" id="1.25.40.20">
    <property type="entry name" value="Ankyrin repeat-containing domain"/>
    <property type="match status" value="1"/>
</dbReference>
<organism evidence="3 4">
    <name type="scientific">Paenibacillus tyrfis</name>
    <dbReference type="NCBI Taxonomy" id="1501230"/>
    <lineage>
        <taxon>Bacteria</taxon>
        <taxon>Bacillati</taxon>
        <taxon>Bacillota</taxon>
        <taxon>Bacilli</taxon>
        <taxon>Bacillales</taxon>
        <taxon>Paenibacillaceae</taxon>
        <taxon>Paenibacillus</taxon>
    </lineage>
</organism>
<dbReference type="AlphaFoldDB" id="A0A081P753"/>
<evidence type="ECO:0000256" key="1">
    <source>
        <dbReference type="SAM" id="MobiDB-lite"/>
    </source>
</evidence>
<keyword evidence="2" id="KW-0732">Signal</keyword>
<dbReference type="PROSITE" id="PS51257">
    <property type="entry name" value="PROKAR_LIPOPROTEIN"/>
    <property type="match status" value="1"/>
</dbReference>
<dbReference type="Proteomes" id="UP000028123">
    <property type="component" value="Unassembled WGS sequence"/>
</dbReference>
<accession>A0A081P753</accession>
<keyword evidence="4" id="KW-1185">Reference proteome</keyword>
<dbReference type="SUPFAM" id="SSF48403">
    <property type="entry name" value="Ankyrin repeat"/>
    <property type="match status" value="1"/>
</dbReference>
<feature type="region of interest" description="Disordered" evidence="1">
    <location>
        <begin position="19"/>
        <end position="51"/>
    </location>
</feature>
<dbReference type="InterPro" id="IPR036770">
    <property type="entry name" value="Ankyrin_rpt-contain_sf"/>
</dbReference>
<comment type="caution">
    <text evidence="3">The sequence shown here is derived from an EMBL/GenBank/DDBJ whole genome shotgun (WGS) entry which is preliminary data.</text>
</comment>
<evidence type="ECO:0000313" key="3">
    <source>
        <dbReference type="EMBL" id="KEQ26526.1"/>
    </source>
</evidence>
<protein>
    <submittedName>
        <fullName evidence="3">Uncharacterized protein</fullName>
    </submittedName>
</protein>